<dbReference type="EMBL" id="JANCYU010000020">
    <property type="protein sequence ID" value="KAK4523853.1"/>
    <property type="molecule type" value="Genomic_DNA"/>
</dbReference>
<evidence type="ECO:0000259" key="7">
    <source>
        <dbReference type="PROSITE" id="PS51462"/>
    </source>
</evidence>
<dbReference type="AlphaFoldDB" id="A0AAV9I916"/>
<evidence type="ECO:0000256" key="2">
    <source>
        <dbReference type="ARBA" id="ARBA00001946"/>
    </source>
</evidence>
<feature type="domain" description="Nudix hydrolase" evidence="7">
    <location>
        <begin position="63"/>
        <end position="205"/>
    </location>
</feature>
<gene>
    <name evidence="8" type="ORF">GAYE_SCF00G1749</name>
</gene>
<dbReference type="InterPro" id="IPR015797">
    <property type="entry name" value="NUDIX_hydrolase-like_dom_sf"/>
</dbReference>
<dbReference type="CDD" id="cd03426">
    <property type="entry name" value="NUDIX_CoAse_Nudt7"/>
    <property type="match status" value="1"/>
</dbReference>
<dbReference type="Pfam" id="PF00293">
    <property type="entry name" value="NUDIX"/>
    <property type="match status" value="1"/>
</dbReference>
<keyword evidence="9" id="KW-1185">Reference proteome</keyword>
<comment type="cofactor">
    <cofactor evidence="1">
        <name>Mn(2+)</name>
        <dbReference type="ChEBI" id="CHEBI:29035"/>
    </cofactor>
</comment>
<keyword evidence="3" id="KW-0479">Metal-binding</keyword>
<dbReference type="PROSITE" id="PS51462">
    <property type="entry name" value="NUDIX"/>
    <property type="match status" value="1"/>
</dbReference>
<dbReference type="InterPro" id="IPR045121">
    <property type="entry name" value="CoAse"/>
</dbReference>
<keyword evidence="4" id="KW-0378">Hydrolase</keyword>
<dbReference type="SUPFAM" id="SSF55811">
    <property type="entry name" value="Nudix"/>
    <property type="match status" value="1"/>
</dbReference>
<evidence type="ECO:0000256" key="5">
    <source>
        <dbReference type="ARBA" id="ARBA00022842"/>
    </source>
</evidence>
<evidence type="ECO:0000313" key="8">
    <source>
        <dbReference type="EMBL" id="KAK4523853.1"/>
    </source>
</evidence>
<evidence type="ECO:0000256" key="6">
    <source>
        <dbReference type="ARBA" id="ARBA00023211"/>
    </source>
</evidence>
<dbReference type="InterPro" id="IPR000086">
    <property type="entry name" value="NUDIX_hydrolase_dom"/>
</dbReference>
<dbReference type="Gene3D" id="3.90.79.10">
    <property type="entry name" value="Nucleoside Triphosphate Pyrophosphohydrolase"/>
    <property type="match status" value="1"/>
</dbReference>
<comment type="caution">
    <text evidence="8">The sequence shown here is derived from an EMBL/GenBank/DDBJ whole genome shotgun (WGS) entry which is preliminary data.</text>
</comment>
<dbReference type="GO" id="GO:0046872">
    <property type="term" value="F:metal ion binding"/>
    <property type="evidence" value="ECO:0007669"/>
    <property type="project" value="UniProtKB-KW"/>
</dbReference>
<evidence type="ECO:0000256" key="4">
    <source>
        <dbReference type="ARBA" id="ARBA00022801"/>
    </source>
</evidence>
<comment type="cofactor">
    <cofactor evidence="2">
        <name>Mg(2+)</name>
        <dbReference type="ChEBI" id="CHEBI:18420"/>
    </cofactor>
</comment>
<dbReference type="PANTHER" id="PTHR12992">
    <property type="entry name" value="NUDIX HYDROLASE"/>
    <property type="match status" value="1"/>
</dbReference>
<accession>A0AAV9I916</accession>
<dbReference type="PANTHER" id="PTHR12992:SF11">
    <property type="entry name" value="MITOCHONDRIAL COENZYME A DIPHOSPHATASE NUDT8"/>
    <property type="match status" value="1"/>
</dbReference>
<evidence type="ECO:0000256" key="3">
    <source>
        <dbReference type="ARBA" id="ARBA00022723"/>
    </source>
</evidence>
<name>A0AAV9I916_9RHOD</name>
<protein>
    <recommendedName>
        <fullName evidence="7">Nudix hydrolase domain-containing protein</fullName>
    </recommendedName>
</protein>
<dbReference type="Proteomes" id="UP001300502">
    <property type="component" value="Unassembled WGS sequence"/>
</dbReference>
<keyword evidence="5" id="KW-0460">Magnesium</keyword>
<proteinExistence type="predicted"/>
<evidence type="ECO:0000313" key="9">
    <source>
        <dbReference type="Proteomes" id="UP001300502"/>
    </source>
</evidence>
<reference evidence="8 9" key="1">
    <citation type="submission" date="2022-07" db="EMBL/GenBank/DDBJ databases">
        <title>Genome-wide signatures of adaptation to extreme environments.</title>
        <authorList>
            <person name="Cho C.H."/>
            <person name="Yoon H.S."/>
        </authorList>
    </citation>
    <scope>NUCLEOTIDE SEQUENCE [LARGE SCALE GENOMIC DNA]</scope>
    <source>
        <strain evidence="8 9">108.79 E11</strain>
    </source>
</reference>
<dbReference type="GO" id="GO:0010945">
    <property type="term" value="F:coenzyme A diphosphatase activity"/>
    <property type="evidence" value="ECO:0007669"/>
    <property type="project" value="InterPro"/>
</dbReference>
<organism evidence="8 9">
    <name type="scientific">Galdieria yellowstonensis</name>
    <dbReference type="NCBI Taxonomy" id="3028027"/>
    <lineage>
        <taxon>Eukaryota</taxon>
        <taxon>Rhodophyta</taxon>
        <taxon>Bangiophyceae</taxon>
        <taxon>Galdieriales</taxon>
        <taxon>Galdieriaceae</taxon>
        <taxon>Galdieria</taxon>
    </lineage>
</organism>
<evidence type="ECO:0000256" key="1">
    <source>
        <dbReference type="ARBA" id="ARBA00001936"/>
    </source>
</evidence>
<sequence length="226" mass="25260">MLWRSSLAVRVGRFLHQNNFCTAASDVSKSTSWLQDGSLPKELLTFSGLLRHRANCRRKLIGLPHAAVLVPFCLVQGQLSLLFTWRSLLVGSHKNQVSFPGGKLDAQDKGDPVQASLRETQEEIGILPENVITLGLFDDYRSINGYCVTPVIGFIGDIGRHKLKVNEREVQQVFMLSLAHLLNESNMRIENTSRGTMPIYSGGPVEIWGLTACILRDILKIFPFEK</sequence>
<keyword evidence="6" id="KW-0464">Manganese</keyword>